<feature type="region of interest" description="Disordered" evidence="2">
    <location>
        <begin position="2278"/>
        <end position="2302"/>
    </location>
</feature>
<evidence type="ECO:0000256" key="1">
    <source>
        <dbReference type="SAM" id="Coils"/>
    </source>
</evidence>
<protein>
    <recommendedName>
        <fullName evidence="3">C2 NT-type domain-containing protein</fullName>
    </recommendedName>
</protein>
<feature type="coiled-coil region" evidence="1">
    <location>
        <begin position="489"/>
        <end position="548"/>
    </location>
</feature>
<feature type="coiled-coil region" evidence="1">
    <location>
        <begin position="674"/>
        <end position="701"/>
    </location>
</feature>
<name>A0AAN7JK82_9MYRT</name>
<evidence type="ECO:0000313" key="5">
    <source>
        <dbReference type="Proteomes" id="UP001345219"/>
    </source>
</evidence>
<feature type="coiled-coil region" evidence="1">
    <location>
        <begin position="1019"/>
        <end position="1046"/>
    </location>
</feature>
<feature type="coiled-coil region" evidence="1">
    <location>
        <begin position="1565"/>
        <end position="1613"/>
    </location>
</feature>
<feature type="compositionally biased region" description="Polar residues" evidence="2">
    <location>
        <begin position="2290"/>
        <end position="2302"/>
    </location>
</feature>
<feature type="coiled-coil region" evidence="1">
    <location>
        <begin position="1298"/>
        <end position="1346"/>
    </location>
</feature>
<feature type="coiled-coil region" evidence="1">
    <location>
        <begin position="1232"/>
        <end position="1259"/>
    </location>
</feature>
<sequence length="2302" mass="262778">MSRITRWKLEKTKTKVVFRLQFHATHIPQSGWDKLFVTFIPADSGKATAKTTKANVRNGTCKWSDPIYETTRLLQDVRTKQFDEKLYKFVISMGSSRSSLLGEATINLADYADALRPTSVSLPLHGCETILHVTVQLLTSKTGFREFELQRELSERGLLTTSDHDSHIESVSGRLLYPGDATSEHLDNSRINLKPSRKGNLSREDSAPNEDCVGSPIGFDGSSNTSESLYADKHDTASSQEVDTQSSDQKCHPVHGAHDWINSCGSEYCGDNGIASAYEENSRLRGSLDSAESSIHQLKLELSSLQGHSDELGVETQKFAQQLAAEMASGENLAREVAVLKMECSKFKQEIEVLKEKNNKLRSPPNCRESVGNIEESIYQELQVRWLKGLLFLEDKLQEFQEKACFRFDDMDSRVLESDLESMLLMLKDLKQGTGQVISSFNFVSQEGRVALKESALESNLDENEEHKLRFGLGTDLYQPEILHSDDITNSMKSKMDELMRELDQSKAEKEDLVRKMNQMECYYHALVQELEVNQRHMLGELQNLTNEHSACLYAVSSKNAEMERMRQDMNDKIILFTEEKQELDACVKEFERRATTSEAALKRARLNYSIAVGQLQKDLELLSSQVSSMYEANQNLIKDAFQDPEIDNPVRALKDQGFMQNKQSLGLGGEVLLDDLRRSLNLQEELYRKIEDEVRDMHHESTYLDILSLTLRGTLVEAISDIGVKINEKYEMVKQLGFYKKSNDVLMLRLQTTLDEVGSLNKEKAALSEKFYEINKWNEKLEANLRSAADENCCLMHKIAELESSLKKEIDESCNLKNRNVALQERLMNLTIDFQKLESEKETLEEHVSSLQEELQGLQIGHGKTVVQLTEEKENLAKEREMAHASLSISESAKENLEKVVCDLQQKLQTLVMCQDERLRQLTEEVEVLTKEKNAACASSSALESAKINLDQVVTDLRQKLLVLLMHHDKNFDGASFDIFSLVSQLGEIQDNAQQSISRLTVEADTLAMERDKAKACLVVLESAKENLQKIVDNLREKLQDLLIFHHDNFEGTSLDLFDIVSQIGEHQHSTQQRISQLLGENEVLVKERDLAQASLSTSESEKENLRNFVSELQKKLQDLLMFHGEIVDGSSLNLMDILSRLEEFQSNMHKKIYKLIGDNEVLARERYYIKASLIQLQSDNHAFKEKSESDLHDVLEKINISDSMVQKLQLKLEVIADGLKVCLKDEGIYKDQLIADFDKLKDELEELNVKNGDLSQEIFSLQYLSEELWKSKFTIEEFTKENQSLKALLCEKTEESAHLVSELTELRGSLQNLNEEIERGQGIKEELENMVTDLTAELNETRSKLPYFEKERDLAQASLSTSESEKENLMNFVSELRKKLLDLLRLHGEIVDGSSLNLMDILSRLEEFQRNMHQKICKLIGDNEVLAWERDDAKSSLIQLKFDNHAIKEKSESDLRDVLAKINFSDSMVQNLLLKHEVIADGLKACLNDEGIYKDHQRMLIADLDKLKDELEEVNVKNGDLAQEIFSLQYLSEELWKSKLNVEEFTKENQSLRAQLCEKTEESAHLVSELTELRGSLQKLNEEIERGQGTREELEKMVTDLTAELNETHSKLPYFENQISEIVHLRALVSELQAEQFRLDNLLLQKEECIKVACQETVSRNYLEDQLFEMDDVWVASDVQVIFIQAQYKSLIEDVVQQHKLSEWNQSDLHAKYLNIESRLNCALANEVQLTEENAELSRNLESFRAELEAAAAQNRILSGSNKALALELEEYRNRFDVLDDSLSEESRKKGFEIEILKQRLASSEGEIGGLTISNEELKIELLVLKDALHEHCGELTLMEEEYKELSNRLSAQVLKIKELKNLSEHLKELKDKAEAECARAYKKKEAESPSFAMQESLRIAFIKEQYETTVQELKQQLLMSKKHSEEMLLKLQDAVDEIENRKRIESSNLRRNEELSMRILELESELQDIVSDKREKAMAYDCMKAEMECSLISLECCKEEKEKLEASLQQCCEEKSKIELELAQVKELLSEISPAEMSNGERRCLDQASSSEHGIAGFSSSPTAEIQAKQVIFKGFVSSSENEVQSPVLENGDNFLQGEVKDIALLSDQLKVQTLRSSIDNLNKELEKMKNENWLLPSQDHQLEPKFPELEKELIQLDKANKELGNMYPWFYECGDSGNALERVLAMELELAGALQAKKSGIHFQSSFLRQHGDEAAILKSFRDINEVIRDMLEMKGRYSAVESELREMHGRYSQLSLQFAEVEGERQKLMMTLKSVRSSKKPSSVNRTSSASLGENSS</sequence>
<accession>A0AAN7JK82</accession>
<comment type="caution">
    <text evidence="4">The sequence shown here is derived from an EMBL/GenBank/DDBJ whole genome shotgun (WGS) entry which is preliminary data.</text>
</comment>
<proteinExistence type="predicted"/>
<feature type="region of interest" description="Disordered" evidence="2">
    <location>
        <begin position="182"/>
        <end position="229"/>
    </location>
</feature>
<dbReference type="Pfam" id="PF10358">
    <property type="entry name" value="NT-C2"/>
    <property type="match status" value="1"/>
</dbReference>
<evidence type="ECO:0000256" key="2">
    <source>
        <dbReference type="SAM" id="MobiDB-lite"/>
    </source>
</evidence>
<organism evidence="4 5">
    <name type="scientific">Trapa incisa</name>
    <dbReference type="NCBI Taxonomy" id="236973"/>
    <lineage>
        <taxon>Eukaryota</taxon>
        <taxon>Viridiplantae</taxon>
        <taxon>Streptophyta</taxon>
        <taxon>Embryophyta</taxon>
        <taxon>Tracheophyta</taxon>
        <taxon>Spermatophyta</taxon>
        <taxon>Magnoliopsida</taxon>
        <taxon>eudicotyledons</taxon>
        <taxon>Gunneridae</taxon>
        <taxon>Pentapetalae</taxon>
        <taxon>rosids</taxon>
        <taxon>malvids</taxon>
        <taxon>Myrtales</taxon>
        <taxon>Lythraceae</taxon>
        <taxon>Trapa</taxon>
    </lineage>
</organism>
<feature type="coiled-coil region" evidence="1">
    <location>
        <begin position="1499"/>
        <end position="1526"/>
    </location>
</feature>
<feature type="coiled-coil region" evidence="1">
    <location>
        <begin position="821"/>
        <end position="887"/>
    </location>
</feature>
<gene>
    <name evidence="4" type="ORF">SAY87_014058</name>
</gene>
<feature type="coiled-coil region" evidence="1">
    <location>
        <begin position="1831"/>
        <end position="2031"/>
    </location>
</feature>
<dbReference type="PANTHER" id="PTHR34452">
    <property type="entry name" value="MYOSIN HEAVY CHAIN-RELATED PROTEIN"/>
    <property type="match status" value="1"/>
</dbReference>
<evidence type="ECO:0000313" key="4">
    <source>
        <dbReference type="EMBL" id="KAK4747472.1"/>
    </source>
</evidence>
<keyword evidence="1" id="KW-0175">Coiled coil</keyword>
<feature type="coiled-coil region" evidence="1">
    <location>
        <begin position="1722"/>
        <end position="1791"/>
    </location>
</feature>
<feature type="coiled-coil region" evidence="1">
    <location>
        <begin position="913"/>
        <end position="940"/>
    </location>
</feature>
<dbReference type="InterPro" id="IPR019448">
    <property type="entry name" value="NT-C2"/>
</dbReference>
<dbReference type="EMBL" id="JAXIOK010000019">
    <property type="protein sequence ID" value="KAK4747472.1"/>
    <property type="molecule type" value="Genomic_DNA"/>
</dbReference>
<dbReference type="PANTHER" id="PTHR34452:SF1">
    <property type="entry name" value="SPORULATION-SPECIFIC PROTEIN"/>
    <property type="match status" value="1"/>
</dbReference>
<evidence type="ECO:0000259" key="3">
    <source>
        <dbReference type="PROSITE" id="PS51840"/>
    </source>
</evidence>
<reference evidence="4 5" key="1">
    <citation type="journal article" date="2023" name="Hortic Res">
        <title>Pangenome of water caltrop reveals structural variations and asymmetric subgenome divergence after allopolyploidization.</title>
        <authorList>
            <person name="Zhang X."/>
            <person name="Chen Y."/>
            <person name="Wang L."/>
            <person name="Yuan Y."/>
            <person name="Fang M."/>
            <person name="Shi L."/>
            <person name="Lu R."/>
            <person name="Comes H.P."/>
            <person name="Ma Y."/>
            <person name="Chen Y."/>
            <person name="Huang G."/>
            <person name="Zhou Y."/>
            <person name="Zheng Z."/>
            <person name="Qiu Y."/>
        </authorList>
    </citation>
    <scope>NUCLEOTIDE SEQUENCE [LARGE SCALE GENOMIC DNA]</scope>
    <source>
        <tissue evidence="4">Roots</tissue>
    </source>
</reference>
<dbReference type="PROSITE" id="PS51840">
    <property type="entry name" value="C2_NT"/>
    <property type="match status" value="1"/>
</dbReference>
<feature type="domain" description="C2 NT-type" evidence="3">
    <location>
        <begin position="6"/>
        <end position="143"/>
    </location>
</feature>
<dbReference type="Proteomes" id="UP001345219">
    <property type="component" value="Chromosome 12"/>
</dbReference>
<keyword evidence="5" id="KW-1185">Reference proteome</keyword>
<feature type="coiled-coil region" evidence="1">
    <location>
        <begin position="281"/>
        <end position="308"/>
    </location>
</feature>